<dbReference type="Proteomes" id="UP000177876">
    <property type="component" value="Unassembled WGS sequence"/>
</dbReference>
<evidence type="ECO:0000256" key="2">
    <source>
        <dbReference type="ARBA" id="ARBA00022723"/>
    </source>
</evidence>
<dbReference type="InterPro" id="IPR011823">
    <property type="entry name" value="IsopropMal_deHydtase_lsu_bac"/>
</dbReference>
<feature type="binding site" evidence="6">
    <location>
        <position position="360"/>
    </location>
    <ligand>
        <name>[4Fe-4S] cluster</name>
        <dbReference type="ChEBI" id="CHEBI:49883"/>
    </ligand>
</feature>
<dbReference type="InterPro" id="IPR011826">
    <property type="entry name" value="HAcnase/IPMdehydase_lsu_prok"/>
</dbReference>
<reference evidence="8 9" key="1">
    <citation type="journal article" date="2016" name="Nat. Commun.">
        <title>Thousands of microbial genomes shed light on interconnected biogeochemical processes in an aquifer system.</title>
        <authorList>
            <person name="Anantharaman K."/>
            <person name="Brown C.T."/>
            <person name="Hug L.A."/>
            <person name="Sharon I."/>
            <person name="Castelle C.J."/>
            <person name="Probst A.J."/>
            <person name="Thomas B.C."/>
            <person name="Singh A."/>
            <person name="Wilkins M.J."/>
            <person name="Karaoz U."/>
            <person name="Brodie E.L."/>
            <person name="Williams K.H."/>
            <person name="Hubbard S.S."/>
            <person name="Banfield J.F."/>
        </authorList>
    </citation>
    <scope>NUCLEOTIDE SEQUENCE [LARGE SCALE GENOMIC DNA]</scope>
</reference>
<proteinExistence type="inferred from homology"/>
<comment type="similarity">
    <text evidence="6">Belongs to the aconitase/IPM isomerase family. LeuC type 2 subfamily.</text>
</comment>
<keyword evidence="5 6" id="KW-0456">Lyase</keyword>
<dbReference type="EC" id="4.2.1.33" evidence="6"/>
<feature type="binding site" evidence="6">
    <location>
        <position position="300"/>
    </location>
    <ligand>
        <name>[4Fe-4S] cluster</name>
        <dbReference type="ChEBI" id="CHEBI:49883"/>
    </ligand>
</feature>
<dbReference type="UniPathway" id="UPA00048">
    <property type="reaction ID" value="UER00071"/>
</dbReference>
<comment type="function">
    <text evidence="6">Catalyzes the isomerization between 2-isopropylmalate and 3-isopropylmalate, via the formation of 2-isopropylmaleate.</text>
</comment>
<dbReference type="CDD" id="cd01583">
    <property type="entry name" value="IPMI"/>
    <property type="match status" value="1"/>
</dbReference>
<keyword evidence="2 6" id="KW-0479">Metal-binding</keyword>
<dbReference type="PANTHER" id="PTHR43822:SF16">
    <property type="entry name" value="3-ISOPROPYLMALATE DEHYDRATASE LARGE SUBUNIT 2"/>
    <property type="match status" value="1"/>
</dbReference>
<comment type="pathway">
    <text evidence="6">Amino-acid biosynthesis; L-leucine biosynthesis; L-leucine from 3-methyl-2-oxobutanoate: step 2/4.</text>
</comment>
<dbReference type="NCBIfam" id="TIGR02083">
    <property type="entry name" value="LEU2"/>
    <property type="match status" value="1"/>
</dbReference>
<dbReference type="Pfam" id="PF00330">
    <property type="entry name" value="Aconitase"/>
    <property type="match status" value="1"/>
</dbReference>
<comment type="caution">
    <text evidence="8">The sequence shown here is derived from an EMBL/GenBank/DDBJ whole genome shotgun (WGS) entry which is preliminary data.</text>
</comment>
<dbReference type="NCBIfam" id="NF001614">
    <property type="entry name" value="PRK00402.1"/>
    <property type="match status" value="1"/>
</dbReference>
<dbReference type="InterPro" id="IPR036008">
    <property type="entry name" value="Aconitase_4Fe-4S_dom"/>
</dbReference>
<evidence type="ECO:0000313" key="9">
    <source>
        <dbReference type="Proteomes" id="UP000177876"/>
    </source>
</evidence>
<dbReference type="InterPro" id="IPR006251">
    <property type="entry name" value="Homoacnase/IPMdehydase_lsu"/>
</dbReference>
<keyword evidence="6" id="KW-0432">Leucine biosynthesis</keyword>
<keyword evidence="1 6" id="KW-0004">4Fe-4S</keyword>
<dbReference type="PANTHER" id="PTHR43822">
    <property type="entry name" value="HOMOACONITASE, MITOCHONDRIAL-RELATED"/>
    <property type="match status" value="1"/>
</dbReference>
<sequence>MAQTITEKILAWHAGRDKVRPGELINARIDLALANDITAPLSLEAFREMGAERVFDPAKVVLVPDHFTPARDIAAAENCVLLRNFAREQGLENYFDVGRVGIEHVMIPEEGLALPGEVIVGADSHTCTYGALGAFSTGVGSTDLAMAMALGEVWLRVPESIRLEYAGELRSWVGGKDIILYTIGKLGVDGARYRAMEFHGPAIDALSMDGRFTMANMAIEAGAKNGIFHVDVKTKEWLEGRSPRDYRIFSSDSDASYAEKIEFEVSDLEPQVAFPHLPSNVRPVSEAGDIALDQAVIGSCTNGRLEDMEIAARILKGRQVDPRVRTIVIPGSQPILKEMVKRGWMEIFLEAGVAVSTPTCGPCLGGHMGVLAKGERAVSTTNRNFVGRMGHVGSEVYLAGPAVAAASAISGRLTHPREVMD</sequence>
<dbReference type="PRINTS" id="PR00415">
    <property type="entry name" value="ACONITASE"/>
</dbReference>
<dbReference type="InterPro" id="IPR015931">
    <property type="entry name" value="Acnase/IPM_dHydase_lsu_aba_1/3"/>
</dbReference>
<evidence type="ECO:0000313" key="8">
    <source>
        <dbReference type="EMBL" id="OFW56181.1"/>
    </source>
</evidence>
<keyword evidence="4 6" id="KW-0411">Iron-sulfur</keyword>
<dbReference type="Gene3D" id="3.30.499.10">
    <property type="entry name" value="Aconitase, domain 3"/>
    <property type="match status" value="2"/>
</dbReference>
<accession>A0A1F2WH67</accession>
<dbReference type="InterPro" id="IPR018136">
    <property type="entry name" value="Aconitase_4Fe-4S_BS"/>
</dbReference>
<dbReference type="InterPro" id="IPR001030">
    <property type="entry name" value="Acoase/IPM_deHydtase_lsu_aba"/>
</dbReference>
<dbReference type="GO" id="GO:0046872">
    <property type="term" value="F:metal ion binding"/>
    <property type="evidence" value="ECO:0007669"/>
    <property type="project" value="UniProtKB-KW"/>
</dbReference>
<dbReference type="InterPro" id="IPR050067">
    <property type="entry name" value="IPM_dehydratase_rel_enz"/>
</dbReference>
<comment type="subunit">
    <text evidence="6">Heterodimer of LeuC and LeuD.</text>
</comment>
<dbReference type="SUPFAM" id="SSF53732">
    <property type="entry name" value="Aconitase iron-sulfur domain"/>
    <property type="match status" value="1"/>
</dbReference>
<feature type="domain" description="Aconitase/3-isopropylmalate dehydratase large subunit alpha/beta/alpha" evidence="7">
    <location>
        <begin position="8"/>
        <end position="411"/>
    </location>
</feature>
<dbReference type="AlphaFoldDB" id="A0A1F2WH67"/>
<dbReference type="NCBIfam" id="TIGR02086">
    <property type="entry name" value="IPMI_arch"/>
    <property type="match status" value="1"/>
</dbReference>
<comment type="catalytic activity">
    <reaction evidence="6">
        <text>(2R,3S)-3-isopropylmalate = (2S)-2-isopropylmalate</text>
        <dbReference type="Rhea" id="RHEA:32287"/>
        <dbReference type="ChEBI" id="CHEBI:1178"/>
        <dbReference type="ChEBI" id="CHEBI:35121"/>
        <dbReference type="EC" id="4.2.1.33"/>
    </reaction>
</comment>
<dbReference type="InterPro" id="IPR033941">
    <property type="entry name" value="IPMI_cat"/>
</dbReference>
<keyword evidence="3 6" id="KW-0408">Iron</keyword>
<evidence type="ECO:0000259" key="7">
    <source>
        <dbReference type="Pfam" id="PF00330"/>
    </source>
</evidence>
<dbReference type="GO" id="GO:0003861">
    <property type="term" value="F:3-isopropylmalate dehydratase activity"/>
    <property type="evidence" value="ECO:0007669"/>
    <property type="project" value="UniProtKB-UniRule"/>
</dbReference>
<dbReference type="NCBIfam" id="TIGR01343">
    <property type="entry name" value="hacA_fam"/>
    <property type="match status" value="1"/>
</dbReference>
<organism evidence="8 9">
    <name type="scientific">Candidatus Solincola sediminis</name>
    <dbReference type="NCBI Taxonomy" id="1797199"/>
    <lineage>
        <taxon>Bacteria</taxon>
        <taxon>Bacillati</taxon>
        <taxon>Actinomycetota</taxon>
        <taxon>Candidatus Geothermincolia</taxon>
        <taxon>Candidatus Geothermincolales</taxon>
        <taxon>Candidatus Geothermincolaceae</taxon>
        <taxon>Candidatus Solincola</taxon>
    </lineage>
</organism>
<comment type="cofactor">
    <cofactor evidence="6">
        <name>[4Fe-4S] cluster</name>
        <dbReference type="ChEBI" id="CHEBI:49883"/>
    </cofactor>
    <text evidence="6">Binds 1 [4Fe-4S] cluster per subunit.</text>
</comment>
<evidence type="ECO:0000256" key="6">
    <source>
        <dbReference type="HAMAP-Rule" id="MF_01027"/>
    </source>
</evidence>
<protein>
    <recommendedName>
        <fullName evidence="6">3-isopropylmalate dehydratase large subunit</fullName>
        <ecNumber evidence="6">4.2.1.33</ecNumber>
    </recommendedName>
    <alternativeName>
        <fullName evidence="6">Alpha-IPM isomerase</fullName>
        <shortName evidence="6">IPMI</shortName>
    </alternativeName>
    <alternativeName>
        <fullName evidence="6">Isopropylmalate isomerase</fullName>
    </alternativeName>
</protein>
<evidence type="ECO:0000256" key="3">
    <source>
        <dbReference type="ARBA" id="ARBA00023004"/>
    </source>
</evidence>
<gene>
    <name evidence="6" type="primary">leuC</name>
    <name evidence="8" type="ORF">A2Y75_03415</name>
</gene>
<evidence type="ECO:0000256" key="5">
    <source>
        <dbReference type="ARBA" id="ARBA00023239"/>
    </source>
</evidence>
<dbReference type="STRING" id="1797197.A2Y75_03415"/>
<dbReference type="HAMAP" id="MF_01027">
    <property type="entry name" value="LeuC_type2"/>
    <property type="match status" value="1"/>
</dbReference>
<dbReference type="UniPathway" id="UPA00946"/>
<dbReference type="PROSITE" id="PS00450">
    <property type="entry name" value="ACONITASE_1"/>
    <property type="match status" value="1"/>
</dbReference>
<dbReference type="PROSITE" id="PS01244">
    <property type="entry name" value="ACONITASE_2"/>
    <property type="match status" value="1"/>
</dbReference>
<evidence type="ECO:0000256" key="1">
    <source>
        <dbReference type="ARBA" id="ARBA00022485"/>
    </source>
</evidence>
<dbReference type="GO" id="GO:0009098">
    <property type="term" value="P:L-leucine biosynthetic process"/>
    <property type="evidence" value="ECO:0007669"/>
    <property type="project" value="UniProtKB-UniRule"/>
</dbReference>
<dbReference type="GO" id="GO:0051539">
    <property type="term" value="F:4 iron, 4 sulfur cluster binding"/>
    <property type="evidence" value="ECO:0007669"/>
    <property type="project" value="UniProtKB-KW"/>
</dbReference>
<name>A0A1F2WH67_9ACTN</name>
<keyword evidence="6" id="KW-0028">Amino-acid biosynthesis</keyword>
<dbReference type="EMBL" id="MELK01000048">
    <property type="protein sequence ID" value="OFW56181.1"/>
    <property type="molecule type" value="Genomic_DNA"/>
</dbReference>
<keyword evidence="6" id="KW-0100">Branched-chain amino acid biosynthesis</keyword>
<feature type="binding site" evidence="6">
    <location>
        <position position="363"/>
    </location>
    <ligand>
        <name>[4Fe-4S] cluster</name>
        <dbReference type="ChEBI" id="CHEBI:49883"/>
    </ligand>
</feature>
<evidence type="ECO:0000256" key="4">
    <source>
        <dbReference type="ARBA" id="ARBA00023014"/>
    </source>
</evidence>